<protein>
    <recommendedName>
        <fullName evidence="7">E2F/DP family winged-helix DNA-binding domain-containing protein</fullName>
    </recommendedName>
</protein>
<evidence type="ECO:0000256" key="6">
    <source>
        <dbReference type="SAM" id="MobiDB-lite"/>
    </source>
</evidence>
<evidence type="ECO:0000313" key="9">
    <source>
        <dbReference type="WBParaSite" id="MBELARI_LOCUS7255.1"/>
    </source>
</evidence>
<keyword evidence="4 5" id="KW-0804">Transcription</keyword>
<dbReference type="AlphaFoldDB" id="A0AAF3FK47"/>
<comment type="subcellular location">
    <subcellularLocation>
        <location evidence="5">Nucleus</location>
    </subcellularLocation>
</comment>
<dbReference type="GO" id="GO:0000981">
    <property type="term" value="F:DNA-binding transcription factor activity, RNA polymerase II-specific"/>
    <property type="evidence" value="ECO:0007669"/>
    <property type="project" value="TreeGrafter"/>
</dbReference>
<dbReference type="InterPro" id="IPR003316">
    <property type="entry name" value="E2F_WHTH_DNA-bd_dom"/>
</dbReference>
<dbReference type="InterPro" id="IPR036390">
    <property type="entry name" value="WH_DNA-bd_sf"/>
</dbReference>
<evidence type="ECO:0000256" key="2">
    <source>
        <dbReference type="ARBA" id="ARBA00023015"/>
    </source>
</evidence>
<feature type="domain" description="E2F/DP family winged-helix DNA-binding" evidence="7">
    <location>
        <begin position="165"/>
        <end position="228"/>
    </location>
</feature>
<dbReference type="SUPFAM" id="SSF46785">
    <property type="entry name" value="Winged helix' DNA-binding domain"/>
    <property type="match status" value="1"/>
</dbReference>
<dbReference type="InterPro" id="IPR037241">
    <property type="entry name" value="E2F-DP_heterodim"/>
</dbReference>
<organism evidence="8 9">
    <name type="scientific">Mesorhabditis belari</name>
    <dbReference type="NCBI Taxonomy" id="2138241"/>
    <lineage>
        <taxon>Eukaryota</taxon>
        <taxon>Metazoa</taxon>
        <taxon>Ecdysozoa</taxon>
        <taxon>Nematoda</taxon>
        <taxon>Chromadorea</taxon>
        <taxon>Rhabditida</taxon>
        <taxon>Rhabditina</taxon>
        <taxon>Rhabditomorpha</taxon>
        <taxon>Rhabditoidea</taxon>
        <taxon>Rhabditidae</taxon>
        <taxon>Mesorhabditinae</taxon>
        <taxon>Mesorhabditis</taxon>
    </lineage>
</organism>
<dbReference type="GO" id="GO:0000978">
    <property type="term" value="F:RNA polymerase II cis-regulatory region sequence-specific DNA binding"/>
    <property type="evidence" value="ECO:0007669"/>
    <property type="project" value="InterPro"/>
</dbReference>
<keyword evidence="8" id="KW-1185">Reference proteome</keyword>
<dbReference type="Gene3D" id="6.10.250.540">
    <property type="match status" value="1"/>
</dbReference>
<keyword evidence="2 5" id="KW-0805">Transcription regulation</keyword>
<dbReference type="InterPro" id="IPR036388">
    <property type="entry name" value="WH-like_DNA-bd_sf"/>
</dbReference>
<dbReference type="Proteomes" id="UP000887575">
    <property type="component" value="Unassembled WGS sequence"/>
</dbReference>
<dbReference type="InterPro" id="IPR015633">
    <property type="entry name" value="E2F"/>
</dbReference>
<proteinExistence type="inferred from homology"/>
<dbReference type="Gene3D" id="1.10.10.10">
    <property type="entry name" value="Winged helix-like DNA-binding domain superfamily/Winged helix DNA-binding domain"/>
    <property type="match status" value="1"/>
</dbReference>
<evidence type="ECO:0000313" key="8">
    <source>
        <dbReference type="Proteomes" id="UP000887575"/>
    </source>
</evidence>
<reference evidence="9" key="1">
    <citation type="submission" date="2024-02" db="UniProtKB">
        <authorList>
            <consortium name="WormBaseParasite"/>
        </authorList>
    </citation>
    <scope>IDENTIFICATION</scope>
</reference>
<dbReference type="SMART" id="SM01372">
    <property type="entry name" value="E2F_TDP"/>
    <property type="match status" value="1"/>
</dbReference>
<feature type="region of interest" description="Disordered" evidence="6">
    <location>
        <begin position="93"/>
        <end position="140"/>
    </location>
</feature>
<dbReference type="WBParaSite" id="MBELARI_LOCUS7255.1">
    <property type="protein sequence ID" value="MBELARI_LOCUS7255.1"/>
    <property type="gene ID" value="MBELARI_LOCUS7255"/>
</dbReference>
<accession>A0AAF3FK47</accession>
<sequence>MNFQNSRSSSSNCYQPQQQRLLRTRNELGPLNAMYAQGELDVKRTGVIREIYQAPVAVNNPYVESSDSSLSRDEQNSLEQSYIYQDAITFGTQTPMKQEVRSPANSSEKARRRLAEALSTPSPSVSRKRAAIRGSLEGTQPKLSSRQEFLALASEQGSPLPRGCRADNSLLVLTQKFLDLLLTNQLVNLNEAADMLKVPKRRLYDITNVLDGIDMINKAGKNSISLKNPARARQMMNGNQMKSLQQRVVQREKRDALKVKGNDLDQIIASLEGAVKIAKESPVDRTYCYVRNEDLRRATGADDKTLIVVKLPFATHYDVTKSNFDETNRHSCLIRNREGYQVKVTLLPNPIEYQPPTDFAVPQLPSIPVKLEHEESSKNFPLLSDTTLTLSAAIPSVGTIEQFNYDHQEPCSSRSHNDEVVMPTPGILPDSSLALPLVTPSKLFSPGTSSFLISPLKTLLDSEQIQLTPGPFSFDDTSHLPLPLPHLTPRGTGATLDLLYDDSVWHFFDRNSQNGL</sequence>
<dbReference type="SUPFAM" id="SSF144074">
    <property type="entry name" value="E2F-DP heterodimerization region"/>
    <property type="match status" value="1"/>
</dbReference>
<dbReference type="Pfam" id="PF02319">
    <property type="entry name" value="WHD_E2F_TDP"/>
    <property type="match status" value="1"/>
</dbReference>
<name>A0AAF3FK47_9BILA</name>
<dbReference type="PANTHER" id="PTHR12081">
    <property type="entry name" value="TRANSCRIPTION FACTOR E2F"/>
    <property type="match status" value="1"/>
</dbReference>
<evidence type="ECO:0000259" key="7">
    <source>
        <dbReference type="SMART" id="SM01372"/>
    </source>
</evidence>
<evidence type="ECO:0000256" key="4">
    <source>
        <dbReference type="ARBA" id="ARBA00023163"/>
    </source>
</evidence>
<dbReference type="PANTHER" id="PTHR12081:SF18">
    <property type="entry name" value="TRANSCRIPTION FACTOR E2F2-RELATED"/>
    <property type="match status" value="1"/>
</dbReference>
<evidence type="ECO:0000256" key="1">
    <source>
        <dbReference type="ARBA" id="ARBA00010940"/>
    </source>
</evidence>
<comment type="similarity">
    <text evidence="1 5">Belongs to the E2F/DP family.</text>
</comment>
<keyword evidence="5" id="KW-0539">Nucleus</keyword>
<evidence type="ECO:0000256" key="5">
    <source>
        <dbReference type="RuleBase" id="RU003796"/>
    </source>
</evidence>
<dbReference type="GO" id="GO:0090575">
    <property type="term" value="C:RNA polymerase II transcription regulator complex"/>
    <property type="evidence" value="ECO:0007669"/>
    <property type="project" value="TreeGrafter"/>
</dbReference>
<evidence type="ECO:0000256" key="3">
    <source>
        <dbReference type="ARBA" id="ARBA00023125"/>
    </source>
</evidence>
<keyword evidence="3 5" id="KW-0238">DNA-binding</keyword>